<dbReference type="EMBL" id="BK015141">
    <property type="protein sequence ID" value="DAD92639.1"/>
    <property type="molecule type" value="Genomic_DNA"/>
</dbReference>
<reference evidence="1" key="1">
    <citation type="journal article" date="2021" name="Proc. Natl. Acad. Sci. U.S.A.">
        <title>A Catalog of Tens of Thousands of Viruses from Human Metagenomes Reveals Hidden Associations with Chronic Diseases.</title>
        <authorList>
            <person name="Tisza M.J."/>
            <person name="Buck C.B."/>
        </authorList>
    </citation>
    <scope>NUCLEOTIDE SEQUENCE</scope>
    <source>
        <strain evidence="1">Ct9JD14</strain>
    </source>
</reference>
<evidence type="ECO:0000313" key="1">
    <source>
        <dbReference type="EMBL" id="DAD92639.1"/>
    </source>
</evidence>
<organism evidence="1">
    <name type="scientific">Siphoviridae sp. ct9JD14</name>
    <dbReference type="NCBI Taxonomy" id="2826175"/>
    <lineage>
        <taxon>Viruses</taxon>
        <taxon>Duplodnaviria</taxon>
        <taxon>Heunggongvirae</taxon>
        <taxon>Uroviricota</taxon>
        <taxon>Caudoviricetes</taxon>
    </lineage>
</organism>
<accession>A0A8S5NE27</accession>
<sequence length="114" mass="13205">MKFKTTQKAIRANYNKIICVPYCGLQTLLNYETPVAYTVRREGWAADIYDMGGGVAIVTGYAPFGNIRPSYELRERYETQAKKIRYDYSLSYEQQRESLKSLARDFIKGVCNHE</sequence>
<name>A0A8S5NE27_9CAUD</name>
<protein>
    <submittedName>
        <fullName evidence="1">Uncharacterized protein</fullName>
    </submittedName>
</protein>
<proteinExistence type="predicted"/>